<accession>A0A1C6IJK4</accession>
<protein>
    <submittedName>
        <fullName evidence="2">Uncharacterized protein</fullName>
    </submittedName>
</protein>
<keyword evidence="1" id="KW-1133">Transmembrane helix</keyword>
<dbReference type="EMBL" id="FMHG01000001">
    <property type="protein sequence ID" value="SCJ70089.1"/>
    <property type="molecule type" value="Genomic_DNA"/>
</dbReference>
<keyword evidence="1" id="KW-0472">Membrane</keyword>
<proteinExistence type="predicted"/>
<name>A0A1C6IJK4_9FIRM</name>
<sequence>MAIIVFLLIVGGTFHILGRGGIMSYMLKKIVWRYREPVVHIAVLYHPVFYGAGGTGGQL</sequence>
<gene>
    <name evidence="2" type="ORF">SAMEA3545359_01494</name>
</gene>
<keyword evidence="1" id="KW-0812">Transmembrane</keyword>
<organism evidence="2">
    <name type="scientific">uncultured Anaerotruncus sp</name>
    <dbReference type="NCBI Taxonomy" id="905011"/>
    <lineage>
        <taxon>Bacteria</taxon>
        <taxon>Bacillati</taxon>
        <taxon>Bacillota</taxon>
        <taxon>Clostridia</taxon>
        <taxon>Eubacteriales</taxon>
        <taxon>Oscillospiraceae</taxon>
        <taxon>Anaerotruncus</taxon>
        <taxon>environmental samples</taxon>
    </lineage>
</organism>
<dbReference type="AlphaFoldDB" id="A0A1C6IJK4"/>
<reference evidence="2" key="1">
    <citation type="submission" date="2015-09" db="EMBL/GenBank/DDBJ databases">
        <authorList>
            <consortium name="Pathogen Informatics"/>
        </authorList>
    </citation>
    <scope>NUCLEOTIDE SEQUENCE</scope>
    <source>
        <strain evidence="2">2789STDY5834896</strain>
    </source>
</reference>
<evidence type="ECO:0000256" key="1">
    <source>
        <dbReference type="SAM" id="Phobius"/>
    </source>
</evidence>
<feature type="transmembrane region" description="Helical" evidence="1">
    <location>
        <begin position="6"/>
        <end position="27"/>
    </location>
</feature>
<evidence type="ECO:0000313" key="2">
    <source>
        <dbReference type="EMBL" id="SCJ70089.1"/>
    </source>
</evidence>